<name>A0ABX1HL51_9BACT</name>
<dbReference type="RefSeq" id="WP_235955556.1">
    <property type="nucleotide sequence ID" value="NZ_JAAVTK010000010.1"/>
</dbReference>
<organism evidence="1 2">
    <name type="scientific">Hymenobacter artigasi</name>
    <dbReference type="NCBI Taxonomy" id="2719616"/>
    <lineage>
        <taxon>Bacteria</taxon>
        <taxon>Pseudomonadati</taxon>
        <taxon>Bacteroidota</taxon>
        <taxon>Cytophagia</taxon>
        <taxon>Cytophagales</taxon>
        <taxon>Hymenobacteraceae</taxon>
        <taxon>Hymenobacter</taxon>
    </lineage>
</organism>
<keyword evidence="2" id="KW-1185">Reference proteome</keyword>
<gene>
    <name evidence="1" type="ORF">HBN54_003206</name>
</gene>
<comment type="caution">
    <text evidence="1">The sequence shown here is derived from an EMBL/GenBank/DDBJ whole genome shotgun (WGS) entry which is preliminary data.</text>
</comment>
<dbReference type="Proteomes" id="UP000717634">
    <property type="component" value="Unassembled WGS sequence"/>
</dbReference>
<evidence type="ECO:0000313" key="1">
    <source>
        <dbReference type="EMBL" id="NKI90599.1"/>
    </source>
</evidence>
<dbReference type="SUPFAM" id="SSF53756">
    <property type="entry name" value="UDP-Glycosyltransferase/glycogen phosphorylase"/>
    <property type="match status" value="1"/>
</dbReference>
<sequence>MSTSQTIITPTPIPSHPHTLTERLRDILQLRFTAIFAALPPAALADISPANPLKRLARVLGYAGLRLIGNVFQPIKNHDDLHGKVWLYVVSANNYDALEFIRKARPDAVLVAGQAKNIGRYNAAVNRLSLRRKLLYYWQFPLAFFGLLKTDGGRAWRFFDFIFYAIGYYEVYRQALRQHRPRAVVFSNDHNDDTRSLLLACRAEGVPTAYVQHASVSANFPPLGFDLSLLEGQDALDKYRLCGPVQGEVALVGMPKADAYLNQKNTAPQVQRVGIACNIHDPMPALVDTLVYLLRELPDLAFTLRPHPSDGRDFEPLRKLLPALQWSSARQENVFDFLLRQDALVAADTSTHLEATLLNVASIYFRFGTFALTNDYYGYAARGLVERADTPAELAAALRRYAQHKPADLYRRATYYNATLGTADEGRSQIRTAALLNNWLNTSSAII</sequence>
<proteinExistence type="predicted"/>
<protein>
    <submittedName>
        <fullName evidence="1">Uncharacterized protein</fullName>
    </submittedName>
</protein>
<accession>A0ABX1HL51</accession>
<evidence type="ECO:0000313" key="2">
    <source>
        <dbReference type="Proteomes" id="UP000717634"/>
    </source>
</evidence>
<dbReference type="EMBL" id="JAAVTK010000010">
    <property type="protein sequence ID" value="NKI90599.1"/>
    <property type="molecule type" value="Genomic_DNA"/>
</dbReference>
<reference evidence="1 2" key="1">
    <citation type="submission" date="2020-03" db="EMBL/GenBank/DDBJ databases">
        <title>Genomic Encyclopedia of Type Strains, Phase IV (KMG-V): Genome sequencing to study the core and pangenomes of soil and plant-associated prokaryotes.</title>
        <authorList>
            <person name="Whitman W."/>
        </authorList>
    </citation>
    <scope>NUCLEOTIDE SEQUENCE [LARGE SCALE GENOMIC DNA]</scope>
    <source>
        <strain evidence="1 2">1B</strain>
    </source>
</reference>